<protein>
    <submittedName>
        <fullName evidence="2">Beta-lactam-binding protein with PASTA domain</fullName>
    </submittedName>
</protein>
<organism evidence="2 3">
    <name type="scientific">Streptomyces clavifer</name>
    <dbReference type="NCBI Taxonomy" id="68188"/>
    <lineage>
        <taxon>Bacteria</taxon>
        <taxon>Bacillati</taxon>
        <taxon>Actinomycetota</taxon>
        <taxon>Actinomycetes</taxon>
        <taxon>Kitasatosporales</taxon>
        <taxon>Streptomycetaceae</taxon>
        <taxon>Streptomyces</taxon>
    </lineage>
</organism>
<comment type="caution">
    <text evidence="2">The sequence shown here is derived from an EMBL/GenBank/DDBJ whole genome shotgun (WGS) entry which is preliminary data.</text>
</comment>
<gene>
    <name evidence="2" type="ORF">JOF59_000319</name>
</gene>
<dbReference type="Pfam" id="PF03793">
    <property type="entry name" value="PASTA"/>
    <property type="match status" value="1"/>
</dbReference>
<dbReference type="Proteomes" id="UP001519311">
    <property type="component" value="Unassembled WGS sequence"/>
</dbReference>
<proteinExistence type="predicted"/>
<sequence length="149" mass="15660">MGLQSAQDKAQAEGFYLLTSHDSAGRDRLQALDRNWKVCSQSIKAGTTVPVDTKLDFGAVKLDETCPAGDAKAPEAAGDTMPNLVGKSVKAARGALDSGTSVTTTDAAQDRMVLLESNWQVCTQSPAPGTALNGQPVDFTAVKYEENCP</sequence>
<dbReference type="CDD" id="cd06577">
    <property type="entry name" value="PASTA_pknB"/>
    <property type="match status" value="1"/>
</dbReference>
<dbReference type="EMBL" id="JAGINS010000001">
    <property type="protein sequence ID" value="MBP2357919.1"/>
    <property type="molecule type" value="Genomic_DNA"/>
</dbReference>
<name>A0ABS4V1Z0_9ACTN</name>
<reference evidence="2 3" key="1">
    <citation type="submission" date="2021-03" db="EMBL/GenBank/DDBJ databases">
        <title>Sequencing the genomes of 1000 actinobacteria strains.</title>
        <authorList>
            <person name="Klenk H.-P."/>
        </authorList>
    </citation>
    <scope>NUCLEOTIDE SEQUENCE [LARGE SCALE GENOMIC DNA]</scope>
    <source>
        <strain evidence="2 3">DSM 40843</strain>
    </source>
</reference>
<dbReference type="InterPro" id="IPR005543">
    <property type="entry name" value="PASTA_dom"/>
</dbReference>
<evidence type="ECO:0000313" key="3">
    <source>
        <dbReference type="Proteomes" id="UP001519311"/>
    </source>
</evidence>
<evidence type="ECO:0000313" key="2">
    <source>
        <dbReference type="EMBL" id="MBP2357919.1"/>
    </source>
</evidence>
<accession>A0ABS4V1Z0</accession>
<feature type="domain" description="PASTA" evidence="1">
    <location>
        <begin position="80"/>
        <end position="140"/>
    </location>
</feature>
<keyword evidence="3" id="KW-1185">Reference proteome</keyword>
<dbReference type="Gene3D" id="3.30.10.20">
    <property type="match status" value="1"/>
</dbReference>
<evidence type="ECO:0000259" key="1">
    <source>
        <dbReference type="Pfam" id="PF03793"/>
    </source>
</evidence>